<feature type="region of interest" description="Disordered" evidence="6">
    <location>
        <begin position="605"/>
        <end position="726"/>
    </location>
</feature>
<dbReference type="GO" id="GO:0006364">
    <property type="term" value="P:rRNA processing"/>
    <property type="evidence" value="ECO:0007669"/>
    <property type="project" value="UniProtKB-KW"/>
</dbReference>
<dbReference type="OrthoDB" id="431715at2759"/>
<keyword evidence="2" id="KW-0698">rRNA processing</keyword>
<organism evidence="10 11">
    <name type="scientific">Coptis chinensis</name>
    <dbReference type="NCBI Taxonomy" id="261450"/>
    <lineage>
        <taxon>Eukaryota</taxon>
        <taxon>Viridiplantae</taxon>
        <taxon>Streptophyta</taxon>
        <taxon>Embryophyta</taxon>
        <taxon>Tracheophyta</taxon>
        <taxon>Spermatophyta</taxon>
        <taxon>Magnoliopsida</taxon>
        <taxon>Ranunculales</taxon>
        <taxon>Ranunculaceae</taxon>
        <taxon>Coptidoideae</taxon>
        <taxon>Coptis</taxon>
    </lineage>
</organism>
<feature type="compositionally biased region" description="Basic and acidic residues" evidence="6">
    <location>
        <begin position="712"/>
        <end position="726"/>
    </location>
</feature>
<dbReference type="SUPFAM" id="SSF52922">
    <property type="entry name" value="TK C-terminal domain-like"/>
    <property type="match status" value="1"/>
</dbReference>
<dbReference type="Pfam" id="PF00134">
    <property type="entry name" value="Cyclin_N"/>
    <property type="match status" value="1"/>
</dbReference>
<dbReference type="InterPro" id="IPR033248">
    <property type="entry name" value="Transketolase_C"/>
</dbReference>
<proteinExistence type="predicted"/>
<comment type="subcellular location">
    <subcellularLocation>
        <location evidence="1">Nucleus</location>
        <location evidence="1">Nucleolus</location>
    </subcellularLocation>
</comment>
<keyword evidence="4" id="KW-0677">Repeat</keyword>
<dbReference type="InterPro" id="IPR001680">
    <property type="entry name" value="WD40_rpt"/>
</dbReference>
<dbReference type="Pfam" id="PF00400">
    <property type="entry name" value="WD40"/>
    <property type="match status" value="2"/>
</dbReference>
<protein>
    <submittedName>
        <fullName evidence="10">Uncharacterized protein</fullName>
    </submittedName>
</protein>
<accession>A0A835H7L8</accession>
<feature type="domain" description="Transketolase C-terminal" evidence="8">
    <location>
        <begin position="366"/>
        <end position="470"/>
    </location>
</feature>
<dbReference type="Proteomes" id="UP000631114">
    <property type="component" value="Unassembled WGS sequence"/>
</dbReference>
<dbReference type="EMBL" id="JADFTS010000008">
    <property type="protein sequence ID" value="KAF9593554.1"/>
    <property type="molecule type" value="Genomic_DNA"/>
</dbReference>
<dbReference type="Gene3D" id="3.40.50.920">
    <property type="match status" value="1"/>
</dbReference>
<dbReference type="InterPro" id="IPR006671">
    <property type="entry name" value="Cyclin_N"/>
</dbReference>
<dbReference type="Pfam" id="PF02780">
    <property type="entry name" value="Transketolase_C"/>
    <property type="match status" value="1"/>
</dbReference>
<dbReference type="InterPro" id="IPR009014">
    <property type="entry name" value="Transketo_C/PFOR_II"/>
</dbReference>
<dbReference type="GO" id="GO:0045943">
    <property type="term" value="P:positive regulation of transcription by RNA polymerase I"/>
    <property type="evidence" value="ECO:0007669"/>
    <property type="project" value="TreeGrafter"/>
</dbReference>
<evidence type="ECO:0000259" key="8">
    <source>
        <dbReference type="Pfam" id="PF02780"/>
    </source>
</evidence>
<dbReference type="InterPro" id="IPR036915">
    <property type="entry name" value="Cyclin-like_sf"/>
</dbReference>
<reference evidence="10 11" key="1">
    <citation type="submission" date="2020-10" db="EMBL/GenBank/DDBJ databases">
        <title>The Coptis chinensis genome and diversification of protoberbering-type alkaloids.</title>
        <authorList>
            <person name="Wang B."/>
            <person name="Shu S."/>
            <person name="Song C."/>
            <person name="Liu Y."/>
        </authorList>
    </citation>
    <scope>NUCLEOTIDE SEQUENCE [LARGE SCALE GENOMIC DNA]</scope>
    <source>
        <strain evidence="10">HL-2020</strain>
        <tissue evidence="10">Leaf</tissue>
    </source>
</reference>
<dbReference type="PANTHER" id="PTHR19924:SF26">
    <property type="entry name" value="U3 SMALL NUCLEOLAR RNA-ASSOCIATED PROTEIN 15 HOMOLOG"/>
    <property type="match status" value="1"/>
</dbReference>
<sequence length="726" mass="81502">MAYSPAFRSDGKLVAAGGETGLVQVFDVKSRLALRKLRGHSWPVRFVSYPCFDKLHLFSGGDDSLAKTSSTSMKYVMEFNHGKPVEDVVFLRSGGLIATAGGNSVKIWDVIGGGKLVYTMESHNKTVTSLCVGKLGRNEGEEYDQFRLMSVSLDGYMKVFDYSALKLTHSMRFPQPLLSIGFSPDCSTRVIGTSNGVIYVGKRKIKETSNVESGVGELISFSSVPEPQKQVLRPNNFRYFSRGQSEKPSKVDHVIERPRKPKTAEHDKLLRKFRYKEALVSALNWKEPRSVMAVLEELVARRKLLKCVSNLDIEELGLLLRQLKLSVEEEIHIQQSLQEIQGHGLNGIFLLTFILTPNCLSSNHVGKGRILIEGERVALLGYGAAVQSCIAAASLVEQHGLRLTVADTRFCKPLDQALICRLTNSHEVLITVEEGSIGGVGSHVGHFLALNGLFYGKLKWRPLVLPDRPQAVMATGQVLFHRFYCKKSFARFSVKKVAASCVWLTSKLEESPKKARHVILGFNRMECRRENLPIEHLIIPQSEVAACGVVYAAARRFQVPLPENPPWWKAFHADKSGIDEVCRVLAHLYSLPKAQYVPVCQEGDSFTTSSRNTDSPAQLITKESKQSDDDTKSVPIDGEAREDPVLKSKADHKTEATGEKIKEKEREKEREKEKLKARDRDRGRDSERERDREIVERDRDKLKVRSRRSKDRGKDSVGCLDERRID</sequence>
<keyword evidence="5" id="KW-0539">Nucleus</keyword>
<feature type="domain" description="U3 small nucleolar RNA-associated protein 15 C-terminal" evidence="9">
    <location>
        <begin position="246"/>
        <end position="321"/>
    </location>
</feature>
<name>A0A835H7L8_9MAGN</name>
<evidence type="ECO:0000256" key="4">
    <source>
        <dbReference type="ARBA" id="ARBA00022737"/>
    </source>
</evidence>
<dbReference type="InterPro" id="IPR015943">
    <property type="entry name" value="WD40/YVTN_repeat-like_dom_sf"/>
</dbReference>
<feature type="domain" description="Cyclin N-terminal" evidence="7">
    <location>
        <begin position="472"/>
        <end position="524"/>
    </location>
</feature>
<dbReference type="InterPro" id="IPR018983">
    <property type="entry name" value="U3_snoRNA-assocProt_15_C"/>
</dbReference>
<dbReference type="SMART" id="SM00320">
    <property type="entry name" value="WD40"/>
    <property type="match status" value="3"/>
</dbReference>
<evidence type="ECO:0000256" key="1">
    <source>
        <dbReference type="ARBA" id="ARBA00004604"/>
    </source>
</evidence>
<evidence type="ECO:0000259" key="9">
    <source>
        <dbReference type="Pfam" id="PF09384"/>
    </source>
</evidence>
<evidence type="ECO:0000313" key="11">
    <source>
        <dbReference type="Proteomes" id="UP000631114"/>
    </source>
</evidence>
<evidence type="ECO:0000256" key="6">
    <source>
        <dbReference type="SAM" id="MobiDB-lite"/>
    </source>
</evidence>
<feature type="compositionally biased region" description="Basic and acidic residues" evidence="6">
    <location>
        <begin position="622"/>
        <end position="703"/>
    </location>
</feature>
<gene>
    <name evidence="10" type="ORF">IFM89_024172</name>
</gene>
<keyword evidence="3" id="KW-0853">WD repeat</keyword>
<dbReference type="PANTHER" id="PTHR19924">
    <property type="entry name" value="UTP15 U3 SMALL NUCLEOLAR RNA-ASSOCIATED PROTEIN 15 FAMILY MEMBER"/>
    <property type="match status" value="1"/>
</dbReference>
<evidence type="ECO:0000259" key="7">
    <source>
        <dbReference type="Pfam" id="PF00134"/>
    </source>
</evidence>
<dbReference type="GO" id="GO:0005730">
    <property type="term" value="C:nucleolus"/>
    <property type="evidence" value="ECO:0007669"/>
    <property type="project" value="UniProtKB-SubCell"/>
</dbReference>
<comment type="caution">
    <text evidence="10">The sequence shown here is derived from an EMBL/GenBank/DDBJ whole genome shotgun (WGS) entry which is preliminary data.</text>
</comment>
<dbReference type="InterPro" id="IPR036322">
    <property type="entry name" value="WD40_repeat_dom_sf"/>
</dbReference>
<dbReference type="Gene3D" id="2.130.10.10">
    <property type="entry name" value="YVTN repeat-like/Quinoprotein amine dehydrogenase"/>
    <property type="match status" value="1"/>
</dbReference>
<feature type="compositionally biased region" description="Polar residues" evidence="6">
    <location>
        <begin position="605"/>
        <end position="618"/>
    </location>
</feature>
<dbReference type="AlphaFoldDB" id="A0A835H7L8"/>
<dbReference type="SUPFAM" id="SSF50978">
    <property type="entry name" value="WD40 repeat-like"/>
    <property type="match status" value="1"/>
</dbReference>
<dbReference type="Pfam" id="PF09384">
    <property type="entry name" value="UTP15_C"/>
    <property type="match status" value="1"/>
</dbReference>
<dbReference type="SUPFAM" id="SSF47954">
    <property type="entry name" value="Cyclin-like"/>
    <property type="match status" value="2"/>
</dbReference>
<evidence type="ECO:0000256" key="3">
    <source>
        <dbReference type="ARBA" id="ARBA00022574"/>
    </source>
</evidence>
<keyword evidence="11" id="KW-1185">Reference proteome</keyword>
<evidence type="ECO:0000256" key="2">
    <source>
        <dbReference type="ARBA" id="ARBA00022552"/>
    </source>
</evidence>
<evidence type="ECO:0000313" key="10">
    <source>
        <dbReference type="EMBL" id="KAF9593554.1"/>
    </source>
</evidence>
<dbReference type="Gene3D" id="1.10.472.10">
    <property type="entry name" value="Cyclin-like"/>
    <property type="match status" value="1"/>
</dbReference>
<evidence type="ECO:0000256" key="5">
    <source>
        <dbReference type="ARBA" id="ARBA00023242"/>
    </source>
</evidence>